<evidence type="ECO:0000313" key="2">
    <source>
        <dbReference type="EMBL" id="RVT58247.1"/>
    </source>
</evidence>
<proteinExistence type="predicted"/>
<evidence type="ECO:0000313" key="3">
    <source>
        <dbReference type="Proteomes" id="UP000288024"/>
    </source>
</evidence>
<dbReference type="RefSeq" id="WP_127740923.1">
    <property type="nucleotide sequence ID" value="NZ_RZTZ01000013.1"/>
</dbReference>
<dbReference type="EMBL" id="RZTZ01000013">
    <property type="protein sequence ID" value="RVT58247.1"/>
    <property type="molecule type" value="Genomic_DNA"/>
</dbReference>
<feature type="transmembrane region" description="Helical" evidence="1">
    <location>
        <begin position="94"/>
        <end position="114"/>
    </location>
</feature>
<dbReference type="AlphaFoldDB" id="A0A3S2WZX8"/>
<keyword evidence="1" id="KW-0472">Membrane</keyword>
<accession>A0A3S2WZX8</accession>
<reference evidence="2 3" key="1">
    <citation type="submission" date="2019-01" db="EMBL/GenBank/DDBJ databases">
        <title>Bacillus sp. M5HDSG1-1, whole genome shotgun sequence.</title>
        <authorList>
            <person name="Tuo L."/>
        </authorList>
    </citation>
    <scope>NUCLEOTIDE SEQUENCE [LARGE SCALE GENOMIC DNA]</scope>
    <source>
        <strain evidence="2 3">M5HDSG1-1</strain>
    </source>
</reference>
<feature type="transmembrane region" description="Helical" evidence="1">
    <location>
        <begin position="63"/>
        <end position="82"/>
    </location>
</feature>
<name>A0A3S2WZX8_9BACI</name>
<feature type="transmembrane region" description="Helical" evidence="1">
    <location>
        <begin position="31"/>
        <end position="48"/>
    </location>
</feature>
<keyword evidence="1" id="KW-0812">Transmembrane</keyword>
<organism evidence="2 3">
    <name type="scientific">Niallia taxi</name>
    <dbReference type="NCBI Taxonomy" id="2499688"/>
    <lineage>
        <taxon>Bacteria</taxon>
        <taxon>Bacillati</taxon>
        <taxon>Bacillota</taxon>
        <taxon>Bacilli</taxon>
        <taxon>Bacillales</taxon>
        <taxon>Bacillaceae</taxon>
        <taxon>Niallia</taxon>
    </lineage>
</organism>
<gene>
    <name evidence="2" type="ORF">EM808_22275</name>
</gene>
<sequence length="157" mass="18398">MFFVIFFYFAWLFAAIFYIQPKVISKAENMIIFLIMLVISIHWNWIIYEELILVSISKSTGDYLSFLIFRSVIVPLAAIIYINIILKNTTRLKTILVTFGGAFCLFVFILLALAGEIIEMKHWNLIFDYLYFVLYFCAVLVIHYVYVATIQKEGNMT</sequence>
<keyword evidence="3" id="KW-1185">Reference proteome</keyword>
<protein>
    <submittedName>
        <fullName evidence="2">Uncharacterized protein</fullName>
    </submittedName>
</protein>
<comment type="caution">
    <text evidence="2">The sequence shown here is derived from an EMBL/GenBank/DDBJ whole genome shotgun (WGS) entry which is preliminary data.</text>
</comment>
<dbReference type="Proteomes" id="UP000288024">
    <property type="component" value="Unassembled WGS sequence"/>
</dbReference>
<evidence type="ECO:0000256" key="1">
    <source>
        <dbReference type="SAM" id="Phobius"/>
    </source>
</evidence>
<feature type="transmembrane region" description="Helical" evidence="1">
    <location>
        <begin position="6"/>
        <end position="24"/>
    </location>
</feature>
<feature type="transmembrane region" description="Helical" evidence="1">
    <location>
        <begin position="126"/>
        <end position="147"/>
    </location>
</feature>
<keyword evidence="1" id="KW-1133">Transmembrane helix</keyword>